<evidence type="ECO:0000313" key="3">
    <source>
        <dbReference type="Proteomes" id="UP000187609"/>
    </source>
</evidence>
<dbReference type="Proteomes" id="UP000187609">
    <property type="component" value="Unassembled WGS sequence"/>
</dbReference>
<evidence type="ECO:0000313" key="2">
    <source>
        <dbReference type="EMBL" id="OIT37351.1"/>
    </source>
</evidence>
<gene>
    <name evidence="2" type="ORF">A4A49_22382</name>
</gene>
<feature type="compositionally biased region" description="Acidic residues" evidence="1">
    <location>
        <begin position="268"/>
        <end position="277"/>
    </location>
</feature>
<keyword evidence="3" id="KW-1185">Reference proteome</keyword>
<evidence type="ECO:0000256" key="1">
    <source>
        <dbReference type="SAM" id="MobiDB-lite"/>
    </source>
</evidence>
<comment type="caution">
    <text evidence="2">The sequence shown here is derived from an EMBL/GenBank/DDBJ whole genome shotgun (WGS) entry which is preliminary data.</text>
</comment>
<dbReference type="Gramene" id="OIT37351">
    <property type="protein sequence ID" value="OIT37351"/>
    <property type="gene ID" value="A4A49_22382"/>
</dbReference>
<dbReference type="AlphaFoldDB" id="A0A314L6D7"/>
<organism evidence="2 3">
    <name type="scientific">Nicotiana attenuata</name>
    <name type="common">Coyote tobacco</name>
    <dbReference type="NCBI Taxonomy" id="49451"/>
    <lineage>
        <taxon>Eukaryota</taxon>
        <taxon>Viridiplantae</taxon>
        <taxon>Streptophyta</taxon>
        <taxon>Embryophyta</taxon>
        <taxon>Tracheophyta</taxon>
        <taxon>Spermatophyta</taxon>
        <taxon>Magnoliopsida</taxon>
        <taxon>eudicotyledons</taxon>
        <taxon>Gunneridae</taxon>
        <taxon>Pentapetalae</taxon>
        <taxon>asterids</taxon>
        <taxon>lamiids</taxon>
        <taxon>Solanales</taxon>
        <taxon>Solanaceae</taxon>
        <taxon>Nicotianoideae</taxon>
        <taxon>Nicotianeae</taxon>
        <taxon>Nicotiana</taxon>
    </lineage>
</organism>
<name>A0A314L6D7_NICAT</name>
<protein>
    <submittedName>
        <fullName evidence="2">Uncharacterized protein</fullName>
    </submittedName>
</protein>
<feature type="region of interest" description="Disordered" evidence="1">
    <location>
        <begin position="263"/>
        <end position="303"/>
    </location>
</feature>
<sequence>MVDIEQPKVAALTTEKDPSKPTYDVPASTVLARLHEAIGAEKSVPITGVIAVPGKPAVVISTTAAEKPAGATAVHDEGQGTDVSGVRAALEKAEQANKIAAGIEQAAPGALTPTGTMTTKVDLDTPKVGLSMAKGAGQARKSATNPINSATKSKDWTVMNRTPSKKKSPGLQNQILSSKTIGVSNSFDALVNEHEQDSKEARNTKQQICDEERLITGKTNSSGSEEAINMWRMVWQHFHSTNEKTSSKDQQVAASEIFVNRKTWGEKAEEEEEEDYADSFHDDSDDAAAQCSGDDSGQKNLGAKGEAVVEQLSISSTILPKKRGLSPNATVFIPSGQQQLHSKAAGSKEIEVPSDGMVIPYIVATGKETNTNAINMKFNLTPTNILQALVSHDMESLRALDNQRNEQEALVPRYNPIDAFGTSQIPQPMGGSKSSGI</sequence>
<proteinExistence type="predicted"/>
<accession>A0A314L6D7</accession>
<reference evidence="2" key="1">
    <citation type="submission" date="2016-11" db="EMBL/GenBank/DDBJ databases">
        <title>The genome of Nicotiana attenuata.</title>
        <authorList>
            <person name="Xu S."/>
            <person name="Brockmoeller T."/>
            <person name="Gaquerel E."/>
            <person name="Navarro A."/>
            <person name="Kuhl H."/>
            <person name="Gase K."/>
            <person name="Ling Z."/>
            <person name="Zhou W."/>
            <person name="Kreitzer C."/>
            <person name="Stanke M."/>
            <person name="Tang H."/>
            <person name="Lyons E."/>
            <person name="Pandey P."/>
            <person name="Pandey S.P."/>
            <person name="Timmermann B."/>
            <person name="Baldwin I.T."/>
        </authorList>
    </citation>
    <scope>NUCLEOTIDE SEQUENCE [LARGE SCALE GENOMIC DNA]</scope>
    <source>
        <strain evidence="2">UT</strain>
    </source>
</reference>
<feature type="region of interest" description="Disordered" evidence="1">
    <location>
        <begin position="1"/>
        <end position="24"/>
    </location>
</feature>
<dbReference type="EMBL" id="MJEQ01000321">
    <property type="protein sequence ID" value="OIT37351.1"/>
    <property type="molecule type" value="Genomic_DNA"/>
</dbReference>